<evidence type="ECO:0000259" key="4">
    <source>
        <dbReference type="Pfam" id="PF03330"/>
    </source>
</evidence>
<dbReference type="PANTHER" id="PTHR31692">
    <property type="entry name" value="EXPANSIN-B3"/>
    <property type="match status" value="1"/>
</dbReference>
<evidence type="ECO:0008006" key="7">
    <source>
        <dbReference type="Google" id="ProtNLM"/>
    </source>
</evidence>
<dbReference type="PANTHER" id="PTHR31692:SF5">
    <property type="entry name" value="EXPANSIN-B3"/>
    <property type="match status" value="1"/>
</dbReference>
<evidence type="ECO:0000313" key="6">
    <source>
        <dbReference type="Proteomes" id="UP001153076"/>
    </source>
</evidence>
<evidence type="ECO:0000256" key="2">
    <source>
        <dbReference type="ARBA" id="ARBA00022525"/>
    </source>
</evidence>
<dbReference type="Pfam" id="PF01357">
    <property type="entry name" value="Expansin_C"/>
    <property type="match status" value="1"/>
</dbReference>
<dbReference type="EMBL" id="JAKOGI010000327">
    <property type="protein sequence ID" value="KAJ8436835.1"/>
    <property type="molecule type" value="Genomic_DNA"/>
</dbReference>
<keyword evidence="2" id="KW-0964">Secreted</keyword>
<dbReference type="AlphaFoldDB" id="A0A9Q1K4T6"/>
<dbReference type="InterPro" id="IPR036908">
    <property type="entry name" value="RlpA-like_sf"/>
</dbReference>
<dbReference type="GO" id="GO:0009506">
    <property type="term" value="C:plasmodesma"/>
    <property type="evidence" value="ECO:0007669"/>
    <property type="project" value="TreeGrafter"/>
</dbReference>
<organism evidence="5 6">
    <name type="scientific">Carnegiea gigantea</name>
    <dbReference type="NCBI Taxonomy" id="171969"/>
    <lineage>
        <taxon>Eukaryota</taxon>
        <taxon>Viridiplantae</taxon>
        <taxon>Streptophyta</taxon>
        <taxon>Embryophyta</taxon>
        <taxon>Tracheophyta</taxon>
        <taxon>Spermatophyta</taxon>
        <taxon>Magnoliopsida</taxon>
        <taxon>eudicotyledons</taxon>
        <taxon>Gunneridae</taxon>
        <taxon>Pentapetalae</taxon>
        <taxon>Caryophyllales</taxon>
        <taxon>Cactineae</taxon>
        <taxon>Cactaceae</taxon>
        <taxon>Cactoideae</taxon>
        <taxon>Echinocereeae</taxon>
        <taxon>Carnegiea</taxon>
    </lineage>
</organism>
<proteinExistence type="predicted"/>
<dbReference type="GO" id="GO:0006949">
    <property type="term" value="P:syncytium formation"/>
    <property type="evidence" value="ECO:0007669"/>
    <property type="project" value="TreeGrafter"/>
</dbReference>
<dbReference type="InterPro" id="IPR009009">
    <property type="entry name" value="RlpA-like_DPBB"/>
</dbReference>
<dbReference type="InterPro" id="IPR036749">
    <property type="entry name" value="Expansin_CBD_sf"/>
</dbReference>
<dbReference type="OrthoDB" id="406505at2759"/>
<name>A0A9Q1K4T6_9CARY</name>
<dbReference type="InterPro" id="IPR007117">
    <property type="entry name" value="Expansin_CBD"/>
</dbReference>
<dbReference type="Proteomes" id="UP001153076">
    <property type="component" value="Unassembled WGS sequence"/>
</dbReference>
<evidence type="ECO:0000256" key="1">
    <source>
        <dbReference type="ARBA" id="ARBA00004613"/>
    </source>
</evidence>
<keyword evidence="6" id="KW-1185">Reference proteome</keyword>
<sequence>MWLFGKNTTCAYAYLEHCYALGLVWFFARPYAYSPDKSDSNWKLPSPLGMVTLRETVVMVWACELGRWRMRVWVLSRRAAVQGSSDIGESDPIQEWTKGAGHATWSMLRQKVCSDSAVTVVVTDECPGCSGTHFDLSGAALVTWPSMVRAASLGTEASPHCLPKYPGMKIAFHVNEGSSAYWLSLLVVFEGGDGDIGALYIKQASAIEGYRWHIHGEQIGTLRSRTLQGTLFN</sequence>
<dbReference type="Pfam" id="PF03330">
    <property type="entry name" value="DPBB_1"/>
    <property type="match status" value="1"/>
</dbReference>
<accession>A0A9Q1K4T6</accession>
<protein>
    <recommendedName>
        <fullName evidence="7">Expansin-like EG45 domain-containing protein</fullName>
    </recommendedName>
</protein>
<dbReference type="SUPFAM" id="SSF49590">
    <property type="entry name" value="PHL pollen allergen"/>
    <property type="match status" value="1"/>
</dbReference>
<gene>
    <name evidence="5" type="ORF">Cgig2_018931</name>
</gene>
<dbReference type="PRINTS" id="PR00829">
    <property type="entry name" value="LOLP1ALLERGN"/>
</dbReference>
<feature type="domain" description="RlpA-like protein double-psi beta-barrel" evidence="4">
    <location>
        <begin position="109"/>
        <end position="140"/>
    </location>
</feature>
<dbReference type="InterPro" id="IPR005795">
    <property type="entry name" value="LolPI"/>
</dbReference>
<comment type="caution">
    <text evidence="5">The sequence shown here is derived from an EMBL/GenBank/DDBJ whole genome shotgun (WGS) entry which is preliminary data.</text>
</comment>
<dbReference type="GO" id="GO:0005576">
    <property type="term" value="C:extracellular region"/>
    <property type="evidence" value="ECO:0007669"/>
    <property type="project" value="UniProtKB-SubCell"/>
</dbReference>
<dbReference type="SUPFAM" id="SSF50685">
    <property type="entry name" value="Barwin-like endoglucanases"/>
    <property type="match status" value="1"/>
</dbReference>
<feature type="domain" description="Expansin-like CBD" evidence="3">
    <location>
        <begin position="170"/>
        <end position="212"/>
    </location>
</feature>
<comment type="subcellular location">
    <subcellularLocation>
        <location evidence="1">Secreted</location>
    </subcellularLocation>
</comment>
<evidence type="ECO:0000313" key="5">
    <source>
        <dbReference type="EMBL" id="KAJ8436835.1"/>
    </source>
</evidence>
<dbReference type="Gene3D" id="2.40.40.10">
    <property type="entry name" value="RlpA-like domain"/>
    <property type="match status" value="1"/>
</dbReference>
<reference evidence="5" key="1">
    <citation type="submission" date="2022-04" db="EMBL/GenBank/DDBJ databases">
        <title>Carnegiea gigantea Genome sequencing and assembly v2.</title>
        <authorList>
            <person name="Copetti D."/>
            <person name="Sanderson M.J."/>
            <person name="Burquez A."/>
            <person name="Wojciechowski M.F."/>
        </authorList>
    </citation>
    <scope>NUCLEOTIDE SEQUENCE</scope>
    <source>
        <strain evidence="5">SGP5-SGP5p</strain>
        <tissue evidence="5">Aerial part</tissue>
    </source>
</reference>
<dbReference type="Gene3D" id="2.60.40.760">
    <property type="entry name" value="Expansin, cellulose-binding-like domain"/>
    <property type="match status" value="1"/>
</dbReference>
<evidence type="ECO:0000259" key="3">
    <source>
        <dbReference type="Pfam" id="PF01357"/>
    </source>
</evidence>